<sequence>MSQEDIITQVTPDSPPQLASATNNTNNSTSNDDVDFNSLIHLNLRGTEFTITRDELMSLPESILLCLFPNGVFLDVNGQIISNLTEEDVVYVNFDPQCFHYIIDVFRKAQTDLTRMSSSQQSLQLSPQVSGSGMSKAQQQQESNILQTKPAIIVLREDLDFYVIPPIAGLNREEMRQLKKGVSVELLKNKLIFSGLGYKFEEDDPILIGDDGSIMQDANEKQENGSKGLGPAEQHLFDMLCSSGFDTKDKWGSRSLEPGKCVISSLSLVRLKTEREKEKERQREKELNQQTPSDTPPDSPSLTPTTSHASGTTANANGERSRSRPRSRIAQLASSASRAASRSLSSKRNSSSAKADPNQTKLLLFWRKPARKCWWSHGWITINIDVADLKELEEDGSGGDTNGGSANGDGGDPAKLSVKVHVRRVWTLELSIIT</sequence>
<feature type="region of interest" description="Disordered" evidence="1">
    <location>
        <begin position="1"/>
        <end position="32"/>
    </location>
</feature>
<dbReference type="PANTHER" id="PTHR13384">
    <property type="entry name" value="G PATCH DOMAIN-CONTAINING PROTEIN 1"/>
    <property type="match status" value="1"/>
</dbReference>
<dbReference type="Gene3D" id="3.30.710.10">
    <property type="entry name" value="Potassium Channel Kv1.1, Chain A"/>
    <property type="match status" value="1"/>
</dbReference>
<organism evidence="2 3">
    <name type="scientific">Candida parapsilosis</name>
    <name type="common">Yeast</name>
    <dbReference type="NCBI Taxonomy" id="5480"/>
    <lineage>
        <taxon>Eukaryota</taxon>
        <taxon>Fungi</taxon>
        <taxon>Dikarya</taxon>
        <taxon>Ascomycota</taxon>
        <taxon>Saccharomycotina</taxon>
        <taxon>Pichiomycetes</taxon>
        <taxon>Debaryomycetaceae</taxon>
        <taxon>Candida/Lodderomyces clade</taxon>
        <taxon>Candida</taxon>
    </lineage>
</organism>
<dbReference type="GO" id="GO:0034198">
    <property type="term" value="P:cellular response to amino acid starvation"/>
    <property type="evidence" value="ECO:0007669"/>
    <property type="project" value="EnsemblFungi"/>
</dbReference>
<gene>
    <name evidence="2" type="ORF">FOB60_003919</name>
</gene>
<dbReference type="GO" id="GO:0007015">
    <property type="term" value="P:actin filament organization"/>
    <property type="evidence" value="ECO:0007669"/>
    <property type="project" value="EnsemblFungi"/>
</dbReference>
<name>A0A8X7NLA0_CANPA</name>
<dbReference type="InterPro" id="IPR011333">
    <property type="entry name" value="SKP1/BTB/POZ_sf"/>
</dbReference>
<feature type="compositionally biased region" description="Polar residues" evidence="1">
    <location>
        <begin position="1"/>
        <end position="21"/>
    </location>
</feature>
<dbReference type="GO" id="GO:0010628">
    <property type="term" value="P:positive regulation of gene expression"/>
    <property type="evidence" value="ECO:0007669"/>
    <property type="project" value="EnsemblFungi"/>
</dbReference>
<dbReference type="GO" id="GO:0034605">
    <property type="term" value="P:cellular response to heat"/>
    <property type="evidence" value="ECO:0007669"/>
    <property type="project" value="EnsemblFungi"/>
</dbReference>
<dbReference type="EMBL" id="JABWAB010000005">
    <property type="protein sequence ID" value="KAF6051251.1"/>
    <property type="molecule type" value="Genomic_DNA"/>
</dbReference>
<dbReference type="GO" id="GO:1903452">
    <property type="term" value="P:positive regulation of G1 to G0 transition"/>
    <property type="evidence" value="ECO:0007669"/>
    <property type="project" value="EnsemblFungi"/>
</dbReference>
<evidence type="ECO:0008006" key="4">
    <source>
        <dbReference type="Google" id="ProtNLM"/>
    </source>
</evidence>
<dbReference type="SUPFAM" id="SSF54695">
    <property type="entry name" value="POZ domain"/>
    <property type="match status" value="1"/>
</dbReference>
<feature type="compositionally biased region" description="Polar residues" evidence="1">
    <location>
        <begin position="308"/>
        <end position="318"/>
    </location>
</feature>
<feature type="compositionally biased region" description="Low complexity" evidence="1">
    <location>
        <begin position="22"/>
        <end position="31"/>
    </location>
</feature>
<dbReference type="PANTHER" id="PTHR13384:SF16">
    <property type="entry name" value="GROWTH REGULATION PROTEIN"/>
    <property type="match status" value="1"/>
</dbReference>
<dbReference type="AlphaFoldDB" id="A0A8X7NLA0"/>
<dbReference type="GO" id="GO:0000423">
    <property type="term" value="P:mitophagy"/>
    <property type="evidence" value="ECO:0007669"/>
    <property type="project" value="EnsemblFungi"/>
</dbReference>
<feature type="compositionally biased region" description="Gly residues" evidence="1">
    <location>
        <begin position="398"/>
        <end position="411"/>
    </location>
</feature>
<dbReference type="GO" id="GO:0003723">
    <property type="term" value="F:RNA binding"/>
    <property type="evidence" value="ECO:0007669"/>
    <property type="project" value="TreeGrafter"/>
</dbReference>
<evidence type="ECO:0000256" key="1">
    <source>
        <dbReference type="SAM" id="MobiDB-lite"/>
    </source>
</evidence>
<dbReference type="GO" id="GO:1904262">
    <property type="term" value="P:negative regulation of TORC1 signaling"/>
    <property type="evidence" value="ECO:0007669"/>
    <property type="project" value="EnsemblFungi"/>
</dbReference>
<comment type="caution">
    <text evidence="2">The sequence shown here is derived from an EMBL/GenBank/DDBJ whole genome shotgun (WGS) entry which is preliminary data.</text>
</comment>
<feature type="compositionally biased region" description="Low complexity" evidence="1">
    <location>
        <begin position="328"/>
        <end position="355"/>
    </location>
</feature>
<dbReference type="GO" id="GO:0019903">
    <property type="term" value="F:protein phosphatase binding"/>
    <property type="evidence" value="ECO:0007669"/>
    <property type="project" value="EnsemblFungi"/>
</dbReference>
<dbReference type="GO" id="GO:0006897">
    <property type="term" value="P:endocytosis"/>
    <property type="evidence" value="ECO:0007669"/>
    <property type="project" value="EnsemblFungi"/>
</dbReference>
<dbReference type="GO" id="GO:0004721">
    <property type="term" value="F:phosphoprotein phosphatase activity"/>
    <property type="evidence" value="ECO:0007669"/>
    <property type="project" value="EnsemblFungi"/>
</dbReference>
<dbReference type="GO" id="GO:0009651">
    <property type="term" value="P:response to salt stress"/>
    <property type="evidence" value="ECO:0007669"/>
    <property type="project" value="EnsemblFungi"/>
</dbReference>
<proteinExistence type="predicted"/>
<feature type="region of interest" description="Disordered" evidence="1">
    <location>
        <begin position="395"/>
        <end position="414"/>
    </location>
</feature>
<dbReference type="OrthoDB" id="9451547at2759"/>
<dbReference type="GO" id="GO:0071474">
    <property type="term" value="P:cellular hyperosmotic response"/>
    <property type="evidence" value="ECO:0007669"/>
    <property type="project" value="EnsemblFungi"/>
</dbReference>
<feature type="compositionally biased region" description="Basic and acidic residues" evidence="1">
    <location>
        <begin position="272"/>
        <end position="287"/>
    </location>
</feature>
<dbReference type="GO" id="GO:1903293">
    <property type="term" value="C:phosphatase complex"/>
    <property type="evidence" value="ECO:0007669"/>
    <property type="project" value="EnsemblFungi"/>
</dbReference>
<evidence type="ECO:0000313" key="2">
    <source>
        <dbReference type="EMBL" id="KAF6051251.1"/>
    </source>
</evidence>
<protein>
    <recommendedName>
        <fullName evidence="4">Growth regulation protein</fullName>
    </recommendedName>
</protein>
<evidence type="ECO:0000313" key="3">
    <source>
        <dbReference type="Proteomes" id="UP000590412"/>
    </source>
</evidence>
<dbReference type="Proteomes" id="UP000590412">
    <property type="component" value="Unassembled WGS sequence"/>
</dbReference>
<reference evidence="2" key="1">
    <citation type="submission" date="2020-03" db="EMBL/GenBank/DDBJ databases">
        <title>FDA dAtabase for Regulatory Grade micrObial Sequences (FDA-ARGOS): Supporting development and validation of Infectious Disease Dx tests.</title>
        <authorList>
            <person name="Campos J."/>
            <person name="Goldberg B."/>
            <person name="Tallon L."/>
            <person name="Sadzewicz L."/>
            <person name="Vavikolanu K."/>
            <person name="Mehta A."/>
            <person name="Aluvathingal J."/>
            <person name="Nadendla S."/>
            <person name="Nandy P."/>
            <person name="Geyer C."/>
            <person name="Yan Y."/>
            <person name="Sichtig H."/>
        </authorList>
    </citation>
    <scope>NUCLEOTIDE SEQUENCE [LARGE SCALE GENOMIC DNA]</scope>
    <source>
        <strain evidence="2">FDAARGOS_652</strain>
    </source>
</reference>
<dbReference type="GO" id="GO:0005634">
    <property type="term" value="C:nucleus"/>
    <property type="evidence" value="ECO:0007669"/>
    <property type="project" value="TreeGrafter"/>
</dbReference>
<dbReference type="GO" id="GO:0045944">
    <property type="term" value="P:positive regulation of transcription by RNA polymerase II"/>
    <property type="evidence" value="ECO:0007669"/>
    <property type="project" value="EnsemblFungi"/>
</dbReference>
<dbReference type="GO" id="GO:0034599">
    <property type="term" value="P:cellular response to oxidative stress"/>
    <property type="evidence" value="ECO:0007669"/>
    <property type="project" value="EnsemblFungi"/>
</dbReference>
<accession>A0A8X7NLA0</accession>
<feature type="region of interest" description="Disordered" evidence="1">
    <location>
        <begin position="272"/>
        <end position="357"/>
    </location>
</feature>
<dbReference type="GO" id="GO:0042542">
    <property type="term" value="P:response to hydrogen peroxide"/>
    <property type="evidence" value="ECO:0007669"/>
    <property type="project" value="EnsemblFungi"/>
</dbReference>